<dbReference type="PANTHER" id="PTHR21342">
    <property type="entry name" value="PHOSPHOPANTETHEINE ADENYLYLTRANSFERASE"/>
    <property type="match status" value="1"/>
</dbReference>
<dbReference type="Pfam" id="PF01467">
    <property type="entry name" value="CTP_transf_like"/>
    <property type="match status" value="1"/>
</dbReference>
<comment type="pathway">
    <text evidence="9">Cofactor biosynthesis; coenzyme A biosynthesis; CoA from (R)-pantothenate: step 4/5.</text>
</comment>
<comment type="caution">
    <text evidence="11">The sequence shown here is derived from an EMBL/GenBank/DDBJ whole genome shotgun (WGS) entry which is preliminary data.</text>
</comment>
<comment type="caution">
    <text evidence="9">Lacks conserved residue(s) required for the propagation of feature annotation.</text>
</comment>
<dbReference type="GO" id="GO:0015937">
    <property type="term" value="P:coenzyme A biosynthetic process"/>
    <property type="evidence" value="ECO:0007669"/>
    <property type="project" value="UniProtKB-UniRule"/>
</dbReference>
<dbReference type="RefSeq" id="WP_057973903.1">
    <property type="nucleotide sequence ID" value="NZ_AZDI01000002.1"/>
</dbReference>
<dbReference type="EMBL" id="AZDI01000002">
    <property type="protein sequence ID" value="KRK46333.1"/>
    <property type="molecule type" value="Genomic_DNA"/>
</dbReference>
<feature type="binding site" evidence="9">
    <location>
        <position position="16"/>
    </location>
    <ligand>
        <name>ATP</name>
        <dbReference type="ChEBI" id="CHEBI:30616"/>
    </ligand>
</feature>
<keyword evidence="5 9" id="KW-0067">ATP-binding</keyword>
<dbReference type="InterPro" id="IPR014729">
    <property type="entry name" value="Rossmann-like_a/b/a_fold"/>
</dbReference>
<dbReference type="OrthoDB" id="9806661at2"/>
<feature type="site" description="Transition state stabilizer" evidence="9">
    <location>
        <position position="16"/>
    </location>
</feature>
<dbReference type="PRINTS" id="PR01020">
    <property type="entry name" value="LPSBIOSNTHSS"/>
</dbReference>
<dbReference type="GO" id="GO:0004595">
    <property type="term" value="F:pantetheine-phosphate adenylyltransferase activity"/>
    <property type="evidence" value="ECO:0007669"/>
    <property type="project" value="UniProtKB-UniRule"/>
</dbReference>
<dbReference type="NCBIfam" id="TIGR01510">
    <property type="entry name" value="coaD_prev_kdtB"/>
    <property type="match status" value="1"/>
</dbReference>
<comment type="catalytic activity">
    <reaction evidence="8 9">
        <text>(R)-4'-phosphopantetheine + ATP + H(+) = 3'-dephospho-CoA + diphosphate</text>
        <dbReference type="Rhea" id="RHEA:19801"/>
        <dbReference type="ChEBI" id="CHEBI:15378"/>
        <dbReference type="ChEBI" id="CHEBI:30616"/>
        <dbReference type="ChEBI" id="CHEBI:33019"/>
        <dbReference type="ChEBI" id="CHEBI:57328"/>
        <dbReference type="ChEBI" id="CHEBI:61723"/>
        <dbReference type="EC" id="2.7.7.3"/>
    </reaction>
</comment>
<dbReference type="InterPro" id="IPR004821">
    <property type="entry name" value="Cyt_trans-like"/>
</dbReference>
<comment type="function">
    <text evidence="9">Reversibly transfers an adenylyl group from ATP to 4'-phosphopantetheine, yielding dephospho-CoA (dPCoA) and pyrophosphate.</text>
</comment>
<dbReference type="CDD" id="cd02163">
    <property type="entry name" value="PPAT"/>
    <property type="match status" value="1"/>
</dbReference>
<comment type="subunit">
    <text evidence="9">Homohexamer.</text>
</comment>
<gene>
    <name evidence="9" type="primary">coaD</name>
    <name evidence="11" type="ORF">FC66_GL000836</name>
</gene>
<dbReference type="UniPathway" id="UPA00241">
    <property type="reaction ID" value="UER00355"/>
</dbReference>
<feature type="binding site" evidence="9">
    <location>
        <begin position="123"/>
        <end position="129"/>
    </location>
    <ligand>
        <name>ATP</name>
        <dbReference type="ChEBI" id="CHEBI:30616"/>
    </ligand>
</feature>
<keyword evidence="12" id="KW-1185">Reference proteome</keyword>
<organism evidence="11 12">
    <name type="scientific">Dellaglioa algida DSM 15638</name>
    <dbReference type="NCBI Taxonomy" id="1423719"/>
    <lineage>
        <taxon>Bacteria</taxon>
        <taxon>Bacillati</taxon>
        <taxon>Bacillota</taxon>
        <taxon>Bacilli</taxon>
        <taxon>Lactobacillales</taxon>
        <taxon>Lactobacillaceae</taxon>
        <taxon>Dellaglioa</taxon>
    </lineage>
</organism>
<evidence type="ECO:0000313" key="12">
    <source>
        <dbReference type="Proteomes" id="UP000051450"/>
    </source>
</evidence>
<feature type="binding site" evidence="9">
    <location>
        <position position="87"/>
    </location>
    <ligand>
        <name>substrate</name>
    </ligand>
</feature>
<evidence type="ECO:0000256" key="4">
    <source>
        <dbReference type="ARBA" id="ARBA00022741"/>
    </source>
</evidence>
<dbReference type="SUPFAM" id="SSF52374">
    <property type="entry name" value="Nucleotidylyl transferase"/>
    <property type="match status" value="1"/>
</dbReference>
<evidence type="ECO:0000256" key="6">
    <source>
        <dbReference type="ARBA" id="ARBA00022842"/>
    </source>
</evidence>
<accession>A0A0R1HI87</accession>
<keyword evidence="1 9" id="KW-0963">Cytoplasm</keyword>
<dbReference type="Gene3D" id="3.40.50.620">
    <property type="entry name" value="HUPs"/>
    <property type="match status" value="1"/>
</dbReference>
<comment type="cofactor">
    <cofactor evidence="9">
        <name>Mg(2+)</name>
        <dbReference type="ChEBI" id="CHEBI:18420"/>
    </cofactor>
</comment>
<feature type="binding site" evidence="9">
    <location>
        <begin position="8"/>
        <end position="9"/>
    </location>
    <ligand>
        <name>ATP</name>
        <dbReference type="ChEBI" id="CHEBI:30616"/>
    </ligand>
</feature>
<reference evidence="11 12" key="1">
    <citation type="journal article" date="2015" name="Genome Announc.">
        <title>Expanding the biotechnology potential of lactobacilli through comparative genomics of 213 strains and associated genera.</title>
        <authorList>
            <person name="Sun Z."/>
            <person name="Harris H.M."/>
            <person name="McCann A."/>
            <person name="Guo C."/>
            <person name="Argimon S."/>
            <person name="Zhang W."/>
            <person name="Yang X."/>
            <person name="Jeffery I.B."/>
            <person name="Cooney J.C."/>
            <person name="Kagawa T.F."/>
            <person name="Liu W."/>
            <person name="Song Y."/>
            <person name="Salvetti E."/>
            <person name="Wrobel A."/>
            <person name="Rasinkangas P."/>
            <person name="Parkhill J."/>
            <person name="Rea M.C."/>
            <person name="O'Sullivan O."/>
            <person name="Ritari J."/>
            <person name="Douillard F.P."/>
            <person name="Paul Ross R."/>
            <person name="Yang R."/>
            <person name="Briner A.E."/>
            <person name="Felis G.E."/>
            <person name="de Vos W.M."/>
            <person name="Barrangou R."/>
            <person name="Klaenhammer T.R."/>
            <person name="Caufield P.W."/>
            <person name="Cui Y."/>
            <person name="Zhang H."/>
            <person name="O'Toole P.W."/>
        </authorList>
    </citation>
    <scope>NUCLEOTIDE SEQUENCE [LARGE SCALE GENOMIC DNA]</scope>
    <source>
        <strain evidence="11 12">DSM 15638</strain>
    </source>
</reference>
<dbReference type="Proteomes" id="UP000051450">
    <property type="component" value="Unassembled WGS sequence"/>
</dbReference>
<dbReference type="PATRIC" id="fig|1423719.4.peg.848"/>
<evidence type="ECO:0000256" key="3">
    <source>
        <dbReference type="ARBA" id="ARBA00022695"/>
    </source>
</evidence>
<evidence type="ECO:0000256" key="7">
    <source>
        <dbReference type="ARBA" id="ARBA00022993"/>
    </source>
</evidence>
<dbReference type="HAMAP" id="MF_00151">
    <property type="entry name" value="PPAT_bact"/>
    <property type="match status" value="1"/>
</dbReference>
<protein>
    <recommendedName>
        <fullName evidence="9">Phosphopantetheine adenylyltransferase</fullName>
        <ecNumber evidence="9">2.7.7.3</ecNumber>
    </recommendedName>
    <alternativeName>
        <fullName evidence="9">Dephospho-CoA pyrophosphorylase</fullName>
    </alternativeName>
    <alternativeName>
        <fullName evidence="9">Pantetheine-phosphate adenylyltransferase</fullName>
        <shortName evidence="9">PPAT</shortName>
    </alternativeName>
</protein>
<dbReference type="STRING" id="1423719.FC66_GL000836"/>
<dbReference type="NCBIfam" id="TIGR00125">
    <property type="entry name" value="cyt_tran_rel"/>
    <property type="match status" value="1"/>
</dbReference>
<evidence type="ECO:0000256" key="1">
    <source>
        <dbReference type="ARBA" id="ARBA00022490"/>
    </source>
</evidence>
<evidence type="ECO:0000313" key="11">
    <source>
        <dbReference type="EMBL" id="KRK46333.1"/>
    </source>
</evidence>
<feature type="binding site" evidence="9">
    <location>
        <position position="8"/>
    </location>
    <ligand>
        <name>substrate</name>
    </ligand>
</feature>
<keyword evidence="4 9" id="KW-0547">Nucleotide-binding</keyword>
<dbReference type="GO" id="GO:0005524">
    <property type="term" value="F:ATP binding"/>
    <property type="evidence" value="ECO:0007669"/>
    <property type="project" value="UniProtKB-KW"/>
</dbReference>
<keyword evidence="6 9" id="KW-0460">Magnesium</keyword>
<dbReference type="PANTHER" id="PTHR21342:SF1">
    <property type="entry name" value="PHOSPHOPANTETHEINE ADENYLYLTRANSFERASE"/>
    <property type="match status" value="1"/>
</dbReference>
<dbReference type="InterPro" id="IPR001980">
    <property type="entry name" value="PPAT"/>
</dbReference>
<comment type="subcellular location">
    <subcellularLocation>
        <location evidence="9">Cytoplasm</location>
    </subcellularLocation>
</comment>
<evidence type="ECO:0000256" key="8">
    <source>
        <dbReference type="ARBA" id="ARBA00029346"/>
    </source>
</evidence>
<proteinExistence type="inferred from homology"/>
<evidence type="ECO:0000256" key="2">
    <source>
        <dbReference type="ARBA" id="ARBA00022679"/>
    </source>
</evidence>
<keyword evidence="7 9" id="KW-0173">Coenzyme A biosynthesis</keyword>
<feature type="binding site" evidence="9">
    <location>
        <position position="98"/>
    </location>
    <ligand>
        <name>ATP</name>
        <dbReference type="ChEBI" id="CHEBI:30616"/>
    </ligand>
</feature>
<keyword evidence="2 9" id="KW-0808">Transferase</keyword>
<sequence>MNAVFPGSFDPLTNGHLDIIVRSSKVFDKVVVAVMTNTSKKAMFTANEKVDLISEAIFELPNVEVVAVESDLTINLMHKLDSKIIIRSVRNNADFGYEKDIALMNKELDNAVETVLMLANPKFAHVSSSLMKEIFKFDGDISSMVPLHVKQAMLEKRYEK</sequence>
<evidence type="ECO:0000259" key="10">
    <source>
        <dbReference type="Pfam" id="PF01467"/>
    </source>
</evidence>
<dbReference type="AlphaFoldDB" id="A0A0R1HI87"/>
<name>A0A0R1HI87_9LACO</name>
<dbReference type="GO" id="GO:0005737">
    <property type="term" value="C:cytoplasm"/>
    <property type="evidence" value="ECO:0007669"/>
    <property type="project" value="UniProtKB-SubCell"/>
</dbReference>
<evidence type="ECO:0000256" key="9">
    <source>
        <dbReference type="HAMAP-Rule" id="MF_00151"/>
    </source>
</evidence>
<feature type="domain" description="Cytidyltransferase-like" evidence="10">
    <location>
        <begin position="4"/>
        <end position="133"/>
    </location>
</feature>
<feature type="binding site" evidence="9">
    <location>
        <position position="40"/>
    </location>
    <ligand>
        <name>substrate</name>
    </ligand>
</feature>
<keyword evidence="3 9" id="KW-0548">Nucleotidyltransferase</keyword>
<feature type="binding site" evidence="9">
    <location>
        <position position="73"/>
    </location>
    <ligand>
        <name>substrate</name>
    </ligand>
</feature>
<evidence type="ECO:0000256" key="5">
    <source>
        <dbReference type="ARBA" id="ARBA00022840"/>
    </source>
</evidence>
<dbReference type="EC" id="2.7.7.3" evidence="9"/>
<comment type="similarity">
    <text evidence="9">Belongs to the bacterial CoaD family.</text>
</comment>